<keyword evidence="3" id="KW-1185">Reference proteome</keyword>
<dbReference type="InterPro" id="IPR013320">
    <property type="entry name" value="ConA-like_dom_sf"/>
</dbReference>
<dbReference type="Proteomes" id="UP001470230">
    <property type="component" value="Unassembled WGS sequence"/>
</dbReference>
<evidence type="ECO:0000313" key="2">
    <source>
        <dbReference type="EMBL" id="KAK8890934.1"/>
    </source>
</evidence>
<proteinExistence type="predicted"/>
<dbReference type="Gene3D" id="2.60.120.200">
    <property type="match status" value="1"/>
</dbReference>
<protein>
    <recommendedName>
        <fullName evidence="4">BEACH domain-containing protein</fullName>
    </recommendedName>
</protein>
<feature type="compositionally biased region" description="Acidic residues" evidence="1">
    <location>
        <begin position="1396"/>
        <end position="1436"/>
    </location>
</feature>
<feature type="compositionally biased region" description="Polar residues" evidence="1">
    <location>
        <begin position="1291"/>
        <end position="1303"/>
    </location>
</feature>
<accession>A0ABR2KIH0</accession>
<feature type="compositionally biased region" description="Acidic residues" evidence="1">
    <location>
        <begin position="1519"/>
        <end position="1528"/>
    </location>
</feature>
<feature type="region of interest" description="Disordered" evidence="1">
    <location>
        <begin position="1278"/>
        <end position="1447"/>
    </location>
</feature>
<sequence length="2583" mass="300404">MSKGNDFARISDLFSLRSHFDDSSLDSSCIQFLNQIPKYDKNQYSNFSKCKNWGEFYNCLEKIKYNYAFDPNVINEILNMSLSFKEFNALIFFYQVLSFFYYHSQQKNINDEDNFIKIVNAMICLNPYQTQAKQIYSDIYSFFANSIVLYFINYHRDFNKPSICCTETIKFYTSSAFIINVDFFIDFVNIAKDISTNSEESLLDLVLSNAQTNELSEKIIIFLQPLCEKFNEKALNCLSLLPPFPKTEQIMKDLAVQICENAGETKVKKYEEELNAPSQKDIKFNYETIETESHFSDGFKSYIEYCDNESEFLLRILNKTVRKKINAIESSFQFFSQNLVKLFLDVIVDKFESSANEDEKVSLYIIFIVLCDKISKNSIVSDYSNFFFNSCIFNQNVTAFNKKKLDPTLETIRSLVFSIVSSNGNVDIDQKLSAITNPLFMAEFLSRIKNLKAYYNQFFIETVISTSLILRRIDIESHSQNIEKARSSLFLVMSNLFSEMDDSYKYFSQVMQFSYEKSVTSIFVFLFKSTLKAPERNHYEFEYVFNFINGSLDSNLEISWRFIEIVSSFFLRFKHCAELTTSVFDLLISYLSMCHEKNVDFHCYEALQFIFEFVGLYQKVPGFQLRLIGQFIQKFNSPELQNQLVLKIGNPESKMVGKEGFLIQNPIFLLILALTYGFTNKVLKLFNDLIEFSLLNAAYFHRYKIDYIIVELLTKNDEKKFKREGVDFDIRVDDKNKMKSLLFKIMKVNCDYSIVSSFLTNQSLLPDLYYLLERSLNDPRPIVPLGFFQSNYSCKKLNSSIFQKTFTLSFWLLIDTFVEIQNIEINLISLKCRSNDTALNIFLQKNQMKISLETKQNVTEVILRQNIFNQMKWRLFTIIFDSESFLISTYIDNSDMNQSQFVPITFQSNSTVRLSVGGSSSAKFHHQICGYIGTISLFNRALNQSEIEHLTFFKSSTRTFDSSSIIVSSIIPGDFVYSKRSYTNETLLSTLCNPNTVNKIFQLLFEEEDEKVCYYYLSLIDSLAFVIPIEISPIYHLVTLEKCYQFKKLYRIIFSIFSHIPQARENDDSNDKENNISASNSAVLNEAFYKNNLNLNLNLIKPKSSKQEVSLQQKWFKNIIINLDIWINYSNFDEILYFWNDTLLIRYQNFFKEGSFISSFLNKIELFEQRKLSPYHWDQFFLFLERLAYINMNQDEEKILFQMISELILKFNKIMTNEAYLKNTQKYCTASNELRRTVLPQSNLKSMCIDVFGNDEIVKQPSEGSKVKKWKEKIKKHFHRRLHRRRKSSRNLQDGQTLSTSMSLDHDIGAIDSDSSSSSLNEEESDDSSSFENDVEYIDDNQNADDNNNDDDDDIESDNENTNSNNNISSNSNSNSNNNNSNSNNNNNSNSNNNNNDDDNNNNNNNDDDNNNNNEISDDNENDIENDIENDDDMNENESGSGGGKKKKKKFLSKLNFFAKLPYFKRKSLDYDKKYFKSLNIGFSSQDELEKETNTLIYLLQLSQFSSYAKNSKNNQNNIDDDDNDNVNDDNSANISSSNSSSMIVSTSQNNPHDEKRMPDLVRQLYTVLQKESSQFNVIFSALRIKDSTIICEALFGIHEIIPHTSVLKYTAESLRIIDPRMYEGVIQYLGKQIHLYPYLFPLLCALILFTSKDKSKGKKRRRSSRMATIFNDEEFISNLNEVVINDYFEKWLFFPIVLSFFVEERFAKEQILAVVARSVNGNWDAIVTSISLITYIQDFFKSSNDDSLLIFYMLLTNFNPDNKNLGDIFVQICYSLFFVATPTKPKFVPFQFNNIDDVLIFVNQSYSSFDVRFFVRLEDEAIFQKGLNDLALNQINDAVNHFRFYPQDYIKNVRVILSTISLDFKPQSADNYASMCKFIEKMRKDYKEQYSKQIHSILETIKRSLNSKAFHDFTNEKFVTSIANSKSPTFSPSENLNQENQPSISTQNSIFSGQNIDHFSQYNLKRKRSVDLEYRQGILEQISAASKEEKTELKEDNINCHIYKEEGDEAIPASFELKHGIISIKTDSKSFKIDYKDIYGFKRENLTIEYITNEGKSFFITFNDTEANKILRSKMTKKKIISRKVTQKLLDDHINNWRDYRITTFQLLMFINFYKGRTQKSILNACFPSMLSKDVHKSDNNDQIYEFSNNMKIDDTSFDVDFAGESSSSNRMINQLKSKNVVSAELYYFFESISQKQLIPKEFANDRFEFVYNLRKMIENINNIEVWVEKVFNITIQSRPIFYKSQSAPQKEYLLFSNQDIKIKFAAQIRDIDSFNRFIVCSTEGYLFFVTNKETKDTSDQSIDFSTDAQFFSLADGVIIYSNKLHNLIAVDKYGNTNIIKNIFIDPSIVLFAGSINRLVYLSTPTRINLVRDLTFKGSLSQQVHSDKRKILPSYKSKSTTVKLDIEGNQQIHQIPSYVKILKVSLNFNIIAIFSQDTYVRLITLYDGKLINEFSLNGKVALELLITDSFGFIFIATKSKAYLLTNNGTLIRKVHFDFQKIVHWFKFTTRDGIDYIGMVKNDGENSTIMYFEAFYLDKINEELVTLNGVPNLLSISFDPLSEEFTLFDQNGKVTTVTSPPFK</sequence>
<reference evidence="2 3" key="1">
    <citation type="submission" date="2024-04" db="EMBL/GenBank/DDBJ databases">
        <title>Tritrichomonas musculus Genome.</title>
        <authorList>
            <person name="Alves-Ferreira E."/>
            <person name="Grigg M."/>
            <person name="Lorenzi H."/>
            <person name="Galac M."/>
        </authorList>
    </citation>
    <scope>NUCLEOTIDE SEQUENCE [LARGE SCALE GENOMIC DNA]</scope>
    <source>
        <strain evidence="2 3">EAF2021</strain>
    </source>
</reference>
<feature type="compositionally biased region" description="Low complexity" evidence="1">
    <location>
        <begin position="1529"/>
        <end position="1551"/>
    </location>
</feature>
<dbReference type="EMBL" id="JAPFFF010000004">
    <property type="protein sequence ID" value="KAK8890934.1"/>
    <property type="molecule type" value="Genomic_DNA"/>
</dbReference>
<dbReference type="SUPFAM" id="SSF49899">
    <property type="entry name" value="Concanavalin A-like lectins/glucanases"/>
    <property type="match status" value="1"/>
</dbReference>
<dbReference type="PANTHER" id="PTHR15375:SF27">
    <property type="entry name" value="DBF4-TYPE DOMAIN-CONTAINING PROTEIN"/>
    <property type="match status" value="1"/>
</dbReference>
<dbReference type="SUPFAM" id="SSF81837">
    <property type="entry name" value="BEACH domain"/>
    <property type="match status" value="1"/>
</dbReference>
<evidence type="ECO:0000256" key="1">
    <source>
        <dbReference type="SAM" id="MobiDB-lite"/>
    </source>
</evidence>
<feature type="compositionally biased region" description="Acidic residues" evidence="1">
    <location>
        <begin position="1321"/>
        <end position="1359"/>
    </location>
</feature>
<gene>
    <name evidence="2" type="ORF">M9Y10_028134</name>
</gene>
<feature type="compositionally biased region" description="Basic residues" evidence="1">
    <location>
        <begin position="1278"/>
        <end position="1289"/>
    </location>
</feature>
<organism evidence="2 3">
    <name type="scientific">Tritrichomonas musculus</name>
    <dbReference type="NCBI Taxonomy" id="1915356"/>
    <lineage>
        <taxon>Eukaryota</taxon>
        <taxon>Metamonada</taxon>
        <taxon>Parabasalia</taxon>
        <taxon>Tritrichomonadida</taxon>
        <taxon>Tritrichomonadidae</taxon>
        <taxon>Tritrichomonas</taxon>
    </lineage>
</organism>
<dbReference type="InterPro" id="IPR036372">
    <property type="entry name" value="BEACH_dom_sf"/>
</dbReference>
<evidence type="ECO:0008006" key="4">
    <source>
        <dbReference type="Google" id="ProtNLM"/>
    </source>
</evidence>
<name>A0ABR2KIH0_9EUKA</name>
<dbReference type="InterPro" id="IPR051590">
    <property type="entry name" value="Replication_Regulatory_Kinase"/>
</dbReference>
<evidence type="ECO:0000313" key="3">
    <source>
        <dbReference type="Proteomes" id="UP001470230"/>
    </source>
</evidence>
<comment type="caution">
    <text evidence="2">The sequence shown here is derived from an EMBL/GenBank/DDBJ whole genome shotgun (WGS) entry which is preliminary data.</text>
</comment>
<feature type="region of interest" description="Disordered" evidence="1">
    <location>
        <begin position="1511"/>
        <end position="1556"/>
    </location>
</feature>
<feature type="compositionally biased region" description="Low complexity" evidence="1">
    <location>
        <begin position="1360"/>
        <end position="1395"/>
    </location>
</feature>
<dbReference type="PANTHER" id="PTHR15375">
    <property type="entry name" value="ACTIVATOR OF S-PHASE KINASE-RELATED"/>
    <property type="match status" value="1"/>
</dbReference>